<evidence type="ECO:0000313" key="2">
    <source>
        <dbReference type="Proteomes" id="UP000559404"/>
    </source>
</evidence>
<dbReference type="InterPro" id="IPR007709">
    <property type="entry name" value="N-FG_amidohydro"/>
</dbReference>
<proteinExistence type="predicted"/>
<dbReference type="GO" id="GO:0016787">
    <property type="term" value="F:hydrolase activity"/>
    <property type="evidence" value="ECO:0007669"/>
    <property type="project" value="UniProtKB-KW"/>
</dbReference>
<keyword evidence="2" id="KW-1185">Reference proteome</keyword>
<dbReference type="EMBL" id="JACEON010000010">
    <property type="protein sequence ID" value="MBA4612337.1"/>
    <property type="molecule type" value="Genomic_DNA"/>
</dbReference>
<dbReference type="Pfam" id="PF05013">
    <property type="entry name" value="FGase"/>
    <property type="match status" value="1"/>
</dbReference>
<dbReference type="Gene3D" id="3.40.630.40">
    <property type="entry name" value="Zn-dependent exopeptidases"/>
    <property type="match status" value="1"/>
</dbReference>
<organism evidence="1 2">
    <name type="scientific">Stappia taiwanensis</name>
    <dbReference type="NCBI Taxonomy" id="992267"/>
    <lineage>
        <taxon>Bacteria</taxon>
        <taxon>Pseudomonadati</taxon>
        <taxon>Pseudomonadota</taxon>
        <taxon>Alphaproteobacteria</taxon>
        <taxon>Hyphomicrobiales</taxon>
        <taxon>Stappiaceae</taxon>
        <taxon>Stappia</taxon>
    </lineage>
</organism>
<dbReference type="PIRSF" id="PIRSF029730">
    <property type="entry name" value="UCP029730"/>
    <property type="match status" value="1"/>
</dbReference>
<dbReference type="RefSeq" id="WP_181760534.1">
    <property type="nucleotide sequence ID" value="NZ_BMCR01000009.1"/>
</dbReference>
<protein>
    <submittedName>
        <fullName evidence="1">N-formylglutamate amidohydrolase</fullName>
    </submittedName>
</protein>
<reference evidence="1 2" key="2">
    <citation type="submission" date="2020-08" db="EMBL/GenBank/DDBJ databases">
        <title>Stappia taiwanensis sp. nov., isolated from a coastal thermal spring.</title>
        <authorList>
            <person name="Kampfer P."/>
        </authorList>
    </citation>
    <scope>NUCLEOTIDE SEQUENCE [LARGE SCALE GENOMIC DNA]</scope>
    <source>
        <strain evidence="1 2">DSM 23284</strain>
    </source>
</reference>
<gene>
    <name evidence="1" type="ORF">H1W37_11780</name>
</gene>
<name>A0A838XRE3_9HYPH</name>
<comment type="caution">
    <text evidence="1">The sequence shown here is derived from an EMBL/GenBank/DDBJ whole genome shotgun (WGS) entry which is preliminary data.</text>
</comment>
<dbReference type="AlphaFoldDB" id="A0A838XRE3"/>
<accession>A0A838XRE3</accession>
<dbReference type="Proteomes" id="UP000559404">
    <property type="component" value="Unassembled WGS sequence"/>
</dbReference>
<evidence type="ECO:0000313" key="1">
    <source>
        <dbReference type="EMBL" id="MBA4612337.1"/>
    </source>
</evidence>
<dbReference type="InterPro" id="IPR011227">
    <property type="entry name" value="UCP029730"/>
</dbReference>
<sequence length="270" mass="29266">MFPVRSAAPHPDQSPFEIIDGDPACGLLLLCDHASNALPSAYGTLGLPPEQLQRHIAYDIGVRDLTLQLAAALGAPAVLTTYSRLLIDPNRGEDDPTLVMRLSDGAVVPGNADHDAAERAARISAYHRPYHETVAARIDASIAAGHPPAILSIHSYTPVWRGNPRPWHAGILWDSDPRFAVPLLETLRAEAGLVVGDNEPYDGALRNDCLYRHGTARGLAHALLEVRQDLIGDAEGVADWSARLVPHLKQMLAEQPELFQIRQYGSRCAA</sequence>
<keyword evidence="1" id="KW-0378">Hydrolase</keyword>
<dbReference type="SUPFAM" id="SSF53187">
    <property type="entry name" value="Zn-dependent exopeptidases"/>
    <property type="match status" value="1"/>
</dbReference>
<reference evidence="1 2" key="1">
    <citation type="submission" date="2020-07" db="EMBL/GenBank/DDBJ databases">
        <authorList>
            <person name="Li M."/>
        </authorList>
    </citation>
    <scope>NUCLEOTIDE SEQUENCE [LARGE SCALE GENOMIC DNA]</scope>
    <source>
        <strain evidence="1 2">DSM 23284</strain>
    </source>
</reference>